<keyword evidence="2" id="KW-1185">Reference proteome</keyword>
<comment type="caution">
    <text evidence="1">The sequence shown here is derived from an EMBL/GenBank/DDBJ whole genome shotgun (WGS) entry which is preliminary data.</text>
</comment>
<name>A0A1X1RJ30_MYCFA</name>
<dbReference type="Proteomes" id="UP000193484">
    <property type="component" value="Unassembled WGS sequence"/>
</dbReference>
<evidence type="ECO:0000313" key="2">
    <source>
        <dbReference type="Proteomes" id="UP000193484"/>
    </source>
</evidence>
<sequence length="71" mass="7272">MTDYKIVAVSPIAPGIRTAEGYPVVALLSVTFGTSTEVCVYAGALLPNGAVIPSEKVNPVTFPPANVNPDA</sequence>
<accession>A0A1X1RJ30</accession>
<gene>
    <name evidence="1" type="ORF">AWC04_03780</name>
</gene>
<reference evidence="1 2" key="1">
    <citation type="submission" date="2016-01" db="EMBL/GenBank/DDBJ databases">
        <title>The new phylogeny of the genus Mycobacterium.</title>
        <authorList>
            <person name="Tarcisio F."/>
            <person name="Conor M."/>
            <person name="Antonella G."/>
            <person name="Elisabetta G."/>
            <person name="Giulia F.S."/>
            <person name="Sara T."/>
            <person name="Anna F."/>
            <person name="Clotilde B."/>
            <person name="Roberto B."/>
            <person name="Veronica D.S."/>
            <person name="Fabio R."/>
            <person name="Monica P."/>
            <person name="Olivier J."/>
            <person name="Enrico T."/>
            <person name="Nicola S."/>
        </authorList>
    </citation>
    <scope>NUCLEOTIDE SEQUENCE [LARGE SCALE GENOMIC DNA]</scope>
    <source>
        <strain evidence="1 2">DSM 44179</strain>
    </source>
</reference>
<evidence type="ECO:0000313" key="1">
    <source>
        <dbReference type="EMBL" id="ORV07542.1"/>
    </source>
</evidence>
<organism evidence="1 2">
    <name type="scientific">Mycolicibacterium fallax</name>
    <name type="common">Mycobacterium fallax</name>
    <dbReference type="NCBI Taxonomy" id="1793"/>
    <lineage>
        <taxon>Bacteria</taxon>
        <taxon>Bacillati</taxon>
        <taxon>Actinomycetota</taxon>
        <taxon>Actinomycetes</taxon>
        <taxon>Mycobacteriales</taxon>
        <taxon>Mycobacteriaceae</taxon>
        <taxon>Mycolicibacterium</taxon>
    </lineage>
</organism>
<protein>
    <submittedName>
        <fullName evidence="1">Uncharacterized protein</fullName>
    </submittedName>
</protein>
<dbReference type="EMBL" id="LQOJ01000019">
    <property type="protein sequence ID" value="ORV07542.1"/>
    <property type="molecule type" value="Genomic_DNA"/>
</dbReference>
<dbReference type="AlphaFoldDB" id="A0A1X1RJ30"/>
<proteinExistence type="predicted"/>
<dbReference type="RefSeq" id="WP_085093251.1">
    <property type="nucleotide sequence ID" value="NZ_AP022603.1"/>
</dbReference>